<keyword evidence="4" id="KW-0997">Cell inner membrane</keyword>
<evidence type="ECO:0000256" key="9">
    <source>
        <dbReference type="PROSITE-ProRule" id="PRU01050"/>
    </source>
</evidence>
<dbReference type="SUPFAM" id="SSF52540">
    <property type="entry name" value="P-loop containing nucleoside triphosphate hydrolases"/>
    <property type="match status" value="1"/>
</dbReference>
<dbReference type="FunFam" id="3.30.300.20:FF:000003">
    <property type="entry name" value="GTPase Era"/>
    <property type="match status" value="1"/>
</dbReference>
<dbReference type="CDD" id="cd04163">
    <property type="entry name" value="Era"/>
    <property type="match status" value="1"/>
</dbReference>
<dbReference type="Proteomes" id="UP000199611">
    <property type="component" value="Unassembled WGS sequence"/>
</dbReference>
<evidence type="ECO:0000259" key="11">
    <source>
        <dbReference type="PROSITE" id="PS50823"/>
    </source>
</evidence>
<comment type="subcellular location">
    <subcellularLocation>
        <location evidence="8">Cytoplasm</location>
    </subcellularLocation>
    <subcellularLocation>
        <location evidence="8">Cell membrane</location>
        <topology evidence="8">Peripheral membrane protein</topology>
    </subcellularLocation>
</comment>
<dbReference type="Gene3D" id="3.40.50.300">
    <property type="entry name" value="P-loop containing nucleotide triphosphate hydrolases"/>
    <property type="match status" value="1"/>
</dbReference>
<dbReference type="InterPro" id="IPR005662">
    <property type="entry name" value="GTPase_Era-like"/>
</dbReference>
<dbReference type="SUPFAM" id="SSF54814">
    <property type="entry name" value="Prokaryotic type KH domain (KH-domain type II)"/>
    <property type="match status" value="1"/>
</dbReference>
<evidence type="ECO:0000256" key="6">
    <source>
        <dbReference type="ARBA" id="ARBA00022884"/>
    </source>
</evidence>
<dbReference type="InterPro" id="IPR004044">
    <property type="entry name" value="KH_dom_type_2"/>
</dbReference>
<dbReference type="GO" id="GO:0005829">
    <property type="term" value="C:cytosol"/>
    <property type="evidence" value="ECO:0007669"/>
    <property type="project" value="TreeGrafter"/>
</dbReference>
<evidence type="ECO:0000256" key="10">
    <source>
        <dbReference type="RuleBase" id="RU003761"/>
    </source>
</evidence>
<feature type="binding site" evidence="8">
    <location>
        <begin position="123"/>
        <end position="126"/>
    </location>
    <ligand>
        <name>GTP</name>
        <dbReference type="ChEBI" id="CHEBI:37565"/>
    </ligand>
</feature>
<feature type="domain" description="KH type-2" evidence="11">
    <location>
        <begin position="205"/>
        <end position="283"/>
    </location>
</feature>
<evidence type="ECO:0000256" key="3">
    <source>
        <dbReference type="ARBA" id="ARBA00022517"/>
    </source>
</evidence>
<feature type="region of interest" description="G3" evidence="9">
    <location>
        <begin position="61"/>
        <end position="64"/>
    </location>
</feature>
<dbReference type="NCBIfam" id="TIGR00231">
    <property type="entry name" value="small_GTP"/>
    <property type="match status" value="1"/>
</dbReference>
<accession>A0A1I4V6H5</accession>
<gene>
    <name evidence="8" type="primary">era</name>
    <name evidence="13" type="ORF">SAMN05660836_02133</name>
</gene>
<dbReference type="PANTHER" id="PTHR42698">
    <property type="entry name" value="GTPASE ERA"/>
    <property type="match status" value="1"/>
</dbReference>
<keyword evidence="8" id="KW-0963">Cytoplasm</keyword>
<evidence type="ECO:0000256" key="4">
    <source>
        <dbReference type="ARBA" id="ARBA00022519"/>
    </source>
</evidence>
<feature type="binding site" evidence="8">
    <location>
        <begin position="14"/>
        <end position="21"/>
    </location>
    <ligand>
        <name>GTP</name>
        <dbReference type="ChEBI" id="CHEBI:37565"/>
    </ligand>
</feature>
<dbReference type="GO" id="GO:0070181">
    <property type="term" value="F:small ribosomal subunit rRNA binding"/>
    <property type="evidence" value="ECO:0007669"/>
    <property type="project" value="UniProtKB-UniRule"/>
</dbReference>
<feature type="domain" description="Era-type G" evidence="12">
    <location>
        <begin position="6"/>
        <end position="174"/>
    </location>
</feature>
<dbReference type="InterPro" id="IPR005225">
    <property type="entry name" value="Small_GTP-bd"/>
</dbReference>
<dbReference type="FunFam" id="3.40.50.300:FF:000094">
    <property type="entry name" value="GTPase Era"/>
    <property type="match status" value="1"/>
</dbReference>
<keyword evidence="8" id="KW-0699">rRNA-binding</keyword>
<feature type="region of interest" description="G5" evidence="9">
    <location>
        <begin position="153"/>
        <end position="155"/>
    </location>
</feature>
<keyword evidence="3 8" id="KW-0690">Ribosome biogenesis</keyword>
<dbReference type="GO" id="GO:0000028">
    <property type="term" value="P:ribosomal small subunit assembly"/>
    <property type="evidence" value="ECO:0007669"/>
    <property type="project" value="TreeGrafter"/>
</dbReference>
<comment type="function">
    <text evidence="8">An essential GTPase that binds both GDP and GTP, with rapid nucleotide exchange. Plays a role in 16S rRNA processing and 30S ribosomal subunit biogenesis and possibly also in cell cycle regulation and energy metabolism.</text>
</comment>
<sequence length="305" mass="34956">MTEGFRSGYVAILGAPNVGKSTLLNQILKEKISITCPKPQTTRNRIAGIYNTDACQIVFVDTPGIHQARDMFNKILVDTAISTLQDVDAVCFMIEATEEPKEIDLFVLDQIASVSTPMFLVINKIDLMKNKALLLPLMDYYSRKHTFEAIVPVSALLGDGVQDLLDEIKRVLPEGPKFFPEDYITDLPERFIVAEFIREKVFHLTREEVPYSVAVTVESFREDPDRKRIDIEATIHVERESQKGIIIGKGGRMLKEIGRLAREDIERFLGCHVYLSLFVRVQEKWRRDIRVLSEFGFRPPRKKKR</sequence>
<dbReference type="GO" id="GO:0005886">
    <property type="term" value="C:plasma membrane"/>
    <property type="evidence" value="ECO:0007669"/>
    <property type="project" value="UniProtKB-SubCell"/>
</dbReference>
<dbReference type="OrthoDB" id="9805918at2"/>
<evidence type="ECO:0000256" key="1">
    <source>
        <dbReference type="ARBA" id="ARBA00007921"/>
    </source>
</evidence>
<dbReference type="InterPro" id="IPR030388">
    <property type="entry name" value="G_ERA_dom"/>
</dbReference>
<comment type="subunit">
    <text evidence="8">Monomer.</text>
</comment>
<dbReference type="GO" id="GO:0043024">
    <property type="term" value="F:ribosomal small subunit binding"/>
    <property type="evidence" value="ECO:0007669"/>
    <property type="project" value="TreeGrafter"/>
</dbReference>
<evidence type="ECO:0000313" key="14">
    <source>
        <dbReference type="Proteomes" id="UP000199611"/>
    </source>
</evidence>
<feature type="binding site" evidence="8">
    <location>
        <begin position="61"/>
        <end position="65"/>
    </location>
    <ligand>
        <name>GTP</name>
        <dbReference type="ChEBI" id="CHEBI:37565"/>
    </ligand>
</feature>
<organism evidence="13 14">
    <name type="scientific">Thermodesulforhabdus norvegica</name>
    <dbReference type="NCBI Taxonomy" id="39841"/>
    <lineage>
        <taxon>Bacteria</taxon>
        <taxon>Pseudomonadati</taxon>
        <taxon>Thermodesulfobacteriota</taxon>
        <taxon>Syntrophobacteria</taxon>
        <taxon>Syntrophobacterales</taxon>
        <taxon>Thermodesulforhabdaceae</taxon>
        <taxon>Thermodesulforhabdus</taxon>
    </lineage>
</organism>
<evidence type="ECO:0000256" key="2">
    <source>
        <dbReference type="ARBA" id="ARBA00020484"/>
    </source>
</evidence>
<dbReference type="NCBIfam" id="TIGR00436">
    <property type="entry name" value="era"/>
    <property type="match status" value="1"/>
</dbReference>
<dbReference type="InterPro" id="IPR009019">
    <property type="entry name" value="KH_sf_prok-type"/>
</dbReference>
<dbReference type="EMBL" id="FOUU01000008">
    <property type="protein sequence ID" value="SFM96765.1"/>
    <property type="molecule type" value="Genomic_DNA"/>
</dbReference>
<dbReference type="CDD" id="cd22534">
    <property type="entry name" value="KH-II_Era"/>
    <property type="match status" value="1"/>
</dbReference>
<dbReference type="Pfam" id="PF07650">
    <property type="entry name" value="KH_2"/>
    <property type="match status" value="1"/>
</dbReference>
<feature type="region of interest" description="G1" evidence="9">
    <location>
        <begin position="14"/>
        <end position="21"/>
    </location>
</feature>
<dbReference type="STRING" id="39841.SAMN05660836_02133"/>
<dbReference type="PROSITE" id="PS50823">
    <property type="entry name" value="KH_TYPE_2"/>
    <property type="match status" value="1"/>
</dbReference>
<evidence type="ECO:0000256" key="8">
    <source>
        <dbReference type="HAMAP-Rule" id="MF_00367"/>
    </source>
</evidence>
<keyword evidence="8" id="KW-0472">Membrane</keyword>
<dbReference type="InterPro" id="IPR027417">
    <property type="entry name" value="P-loop_NTPase"/>
</dbReference>
<name>A0A1I4V6H5_9BACT</name>
<comment type="similarity">
    <text evidence="1 8 9 10">Belongs to the TRAFAC class TrmE-Era-EngA-EngB-Septin-like GTPase superfamily. Era GTPase family.</text>
</comment>
<dbReference type="NCBIfam" id="NF000908">
    <property type="entry name" value="PRK00089.1"/>
    <property type="match status" value="1"/>
</dbReference>
<keyword evidence="5 8" id="KW-0547">Nucleotide-binding</keyword>
<feature type="region of interest" description="G4" evidence="9">
    <location>
        <begin position="123"/>
        <end position="126"/>
    </location>
</feature>
<evidence type="ECO:0000313" key="13">
    <source>
        <dbReference type="EMBL" id="SFM96765.1"/>
    </source>
</evidence>
<proteinExistence type="inferred from homology"/>
<dbReference type="RefSeq" id="WP_093395692.1">
    <property type="nucleotide sequence ID" value="NZ_FOUU01000008.1"/>
</dbReference>
<protein>
    <recommendedName>
        <fullName evidence="2 8">GTPase Era</fullName>
    </recommendedName>
</protein>
<evidence type="ECO:0000256" key="5">
    <source>
        <dbReference type="ARBA" id="ARBA00022741"/>
    </source>
</evidence>
<feature type="region of interest" description="G2" evidence="9">
    <location>
        <begin position="40"/>
        <end position="44"/>
    </location>
</feature>
<reference evidence="13 14" key="1">
    <citation type="submission" date="2016-10" db="EMBL/GenBank/DDBJ databases">
        <authorList>
            <person name="de Groot N.N."/>
        </authorList>
    </citation>
    <scope>NUCLEOTIDE SEQUENCE [LARGE SCALE GENOMIC DNA]</scope>
    <source>
        <strain evidence="13 14">DSM 9990</strain>
    </source>
</reference>
<keyword evidence="14" id="KW-1185">Reference proteome</keyword>
<keyword evidence="8" id="KW-1003">Cell membrane</keyword>
<dbReference type="InterPro" id="IPR006073">
    <property type="entry name" value="GTP-bd"/>
</dbReference>
<keyword evidence="7 8" id="KW-0342">GTP-binding</keyword>
<dbReference type="InterPro" id="IPR015946">
    <property type="entry name" value="KH_dom-like_a/b"/>
</dbReference>
<dbReference type="PROSITE" id="PS51713">
    <property type="entry name" value="G_ERA"/>
    <property type="match status" value="1"/>
</dbReference>
<dbReference type="PANTHER" id="PTHR42698:SF1">
    <property type="entry name" value="GTPASE ERA, MITOCHONDRIAL"/>
    <property type="match status" value="1"/>
</dbReference>
<dbReference type="AlphaFoldDB" id="A0A1I4V6H5"/>
<keyword evidence="6 8" id="KW-0694">RNA-binding</keyword>
<dbReference type="HAMAP" id="MF_00367">
    <property type="entry name" value="GTPase_Era"/>
    <property type="match status" value="1"/>
</dbReference>
<dbReference type="GO" id="GO:0005525">
    <property type="term" value="F:GTP binding"/>
    <property type="evidence" value="ECO:0007669"/>
    <property type="project" value="UniProtKB-UniRule"/>
</dbReference>
<dbReference type="Pfam" id="PF01926">
    <property type="entry name" value="MMR_HSR1"/>
    <property type="match status" value="1"/>
</dbReference>
<dbReference type="GO" id="GO:0003924">
    <property type="term" value="F:GTPase activity"/>
    <property type="evidence" value="ECO:0007669"/>
    <property type="project" value="UniProtKB-UniRule"/>
</dbReference>
<evidence type="ECO:0000256" key="7">
    <source>
        <dbReference type="ARBA" id="ARBA00023134"/>
    </source>
</evidence>
<evidence type="ECO:0000259" key="12">
    <source>
        <dbReference type="PROSITE" id="PS51713"/>
    </source>
</evidence>
<dbReference type="Gene3D" id="3.30.300.20">
    <property type="match status" value="1"/>
</dbReference>